<name>A0ABU3DAL5_9FLAO</name>
<keyword evidence="2" id="KW-1185">Reference proteome</keyword>
<gene>
    <name evidence="1" type="ORF">RM539_18200</name>
</gene>
<proteinExistence type="predicted"/>
<sequence>MKHLFKTLSLSNFNEQDILETLNEEMNKSDVSLTFRWTKNRQILFYKLHLKYNEKITDLLNGASLNNSSGAYTFHIGNFQENTEIEVSFGVFAIVSIPKLIVILSQTNPTIGFQASPKDTGKTNKLDSGSRLEETIKHKIQ</sequence>
<evidence type="ECO:0000313" key="1">
    <source>
        <dbReference type="EMBL" id="MDT0678516.1"/>
    </source>
</evidence>
<protein>
    <submittedName>
        <fullName evidence="1">Uncharacterized protein</fullName>
    </submittedName>
</protein>
<reference evidence="1 2" key="1">
    <citation type="submission" date="2023-09" db="EMBL/GenBank/DDBJ databases">
        <authorList>
            <person name="Rey-Velasco X."/>
        </authorList>
    </citation>
    <scope>NUCLEOTIDE SEQUENCE [LARGE SCALE GENOMIC DNA]</scope>
    <source>
        <strain evidence="1 2">F117</strain>
    </source>
</reference>
<dbReference type="RefSeq" id="WP_311504850.1">
    <property type="nucleotide sequence ID" value="NZ_JAVRHK010000023.1"/>
</dbReference>
<accession>A0ABU3DAL5</accession>
<dbReference type="EMBL" id="JAVRHK010000023">
    <property type="protein sequence ID" value="MDT0678516.1"/>
    <property type="molecule type" value="Genomic_DNA"/>
</dbReference>
<comment type="caution">
    <text evidence="1">The sequence shown here is derived from an EMBL/GenBank/DDBJ whole genome shotgun (WGS) entry which is preliminary data.</text>
</comment>
<evidence type="ECO:0000313" key="2">
    <source>
        <dbReference type="Proteomes" id="UP001262582"/>
    </source>
</evidence>
<dbReference type="Proteomes" id="UP001262582">
    <property type="component" value="Unassembled WGS sequence"/>
</dbReference>
<organism evidence="1 2">
    <name type="scientific">Autumnicola musiva</name>
    <dbReference type="NCBI Taxonomy" id="3075589"/>
    <lineage>
        <taxon>Bacteria</taxon>
        <taxon>Pseudomonadati</taxon>
        <taxon>Bacteroidota</taxon>
        <taxon>Flavobacteriia</taxon>
        <taxon>Flavobacteriales</taxon>
        <taxon>Flavobacteriaceae</taxon>
        <taxon>Autumnicola</taxon>
    </lineage>
</organism>